<gene>
    <name evidence="2" type="ORF">BVRB_2g044430</name>
</gene>
<protein>
    <submittedName>
        <fullName evidence="2">Uncharacterized protein</fullName>
    </submittedName>
</protein>
<dbReference type="Gramene" id="KMS99444">
    <property type="protein sequence ID" value="KMS99444"/>
    <property type="gene ID" value="BVRB_2g044430"/>
</dbReference>
<sequence length="60" mass="6821">MFCGLGIPVAFLVVHHFHAADLKSSPDHALLILWATQCPMSHCNLAFQFFQEISREMLLH</sequence>
<proteinExistence type="predicted"/>
<organism evidence="2 3">
    <name type="scientific">Beta vulgaris subsp. vulgaris</name>
    <name type="common">Beet</name>
    <dbReference type="NCBI Taxonomy" id="3555"/>
    <lineage>
        <taxon>Eukaryota</taxon>
        <taxon>Viridiplantae</taxon>
        <taxon>Streptophyta</taxon>
        <taxon>Embryophyta</taxon>
        <taxon>Tracheophyta</taxon>
        <taxon>Spermatophyta</taxon>
        <taxon>Magnoliopsida</taxon>
        <taxon>eudicotyledons</taxon>
        <taxon>Gunneridae</taxon>
        <taxon>Pentapetalae</taxon>
        <taxon>Caryophyllales</taxon>
        <taxon>Chenopodiaceae</taxon>
        <taxon>Betoideae</taxon>
        <taxon>Beta</taxon>
    </lineage>
</organism>
<evidence type="ECO:0000313" key="2">
    <source>
        <dbReference type="EMBL" id="KMS99444.1"/>
    </source>
</evidence>
<evidence type="ECO:0000256" key="1">
    <source>
        <dbReference type="SAM" id="SignalP"/>
    </source>
</evidence>
<reference evidence="2 3" key="1">
    <citation type="journal article" date="2014" name="Nature">
        <title>The genome of the recently domesticated crop plant sugar beet (Beta vulgaris).</title>
        <authorList>
            <person name="Dohm J.C."/>
            <person name="Minoche A.E."/>
            <person name="Holtgrawe D."/>
            <person name="Capella-Gutierrez S."/>
            <person name="Zakrzewski F."/>
            <person name="Tafer H."/>
            <person name="Rupp O."/>
            <person name="Sorensen T.R."/>
            <person name="Stracke R."/>
            <person name="Reinhardt R."/>
            <person name="Goesmann A."/>
            <person name="Kraft T."/>
            <person name="Schulz B."/>
            <person name="Stadler P.F."/>
            <person name="Schmidt T."/>
            <person name="Gabaldon T."/>
            <person name="Lehrach H."/>
            <person name="Weisshaar B."/>
            <person name="Himmelbauer H."/>
        </authorList>
    </citation>
    <scope>NUCLEOTIDE SEQUENCE [LARGE SCALE GENOMIC DNA]</scope>
    <source>
        <tissue evidence="2">Taproot</tissue>
    </source>
</reference>
<dbReference type="EMBL" id="KQ090218">
    <property type="protein sequence ID" value="KMS99444.1"/>
    <property type="molecule type" value="Genomic_DNA"/>
</dbReference>
<evidence type="ECO:0000313" key="3">
    <source>
        <dbReference type="Proteomes" id="UP000035740"/>
    </source>
</evidence>
<dbReference type="OrthoDB" id="17366at2759"/>
<feature type="chain" id="PRO_5005294341" evidence="1">
    <location>
        <begin position="20"/>
        <end position="60"/>
    </location>
</feature>
<dbReference type="ExpressionAtlas" id="A0A0J8BDL2">
    <property type="expression patterns" value="differential"/>
</dbReference>
<name>A0A0J8BDL2_BETVV</name>
<feature type="signal peptide" evidence="1">
    <location>
        <begin position="1"/>
        <end position="19"/>
    </location>
</feature>
<accession>A0A0J8BDL2</accession>
<keyword evidence="3" id="KW-1185">Reference proteome</keyword>
<keyword evidence="1" id="KW-0732">Signal</keyword>
<dbReference type="Proteomes" id="UP000035740">
    <property type="component" value="Unassembled WGS sequence"/>
</dbReference>
<dbReference type="AlphaFoldDB" id="A0A0J8BDL2"/>